<evidence type="ECO:0000256" key="10">
    <source>
        <dbReference type="SAM" id="MobiDB-lite"/>
    </source>
</evidence>
<dbReference type="InterPro" id="IPR008969">
    <property type="entry name" value="CarboxyPept-like_regulatory"/>
</dbReference>
<feature type="region of interest" description="Disordered" evidence="10">
    <location>
        <begin position="415"/>
        <end position="451"/>
    </location>
</feature>
<dbReference type="Pfam" id="PF03544">
    <property type="entry name" value="TonB_C"/>
    <property type="match status" value="1"/>
</dbReference>
<evidence type="ECO:0000256" key="9">
    <source>
        <dbReference type="ARBA" id="ARBA00023136"/>
    </source>
</evidence>
<dbReference type="PANTHER" id="PTHR33446">
    <property type="entry name" value="PROTEIN TONB-RELATED"/>
    <property type="match status" value="1"/>
</dbReference>
<protein>
    <submittedName>
        <fullName evidence="12">TonB family protein</fullName>
    </submittedName>
</protein>
<reference evidence="12 13" key="1">
    <citation type="journal article" date="2021" name="Sci. Rep.">
        <title>The distribution of antibiotic resistance genes in chicken gut microbiota commensals.</title>
        <authorList>
            <person name="Juricova H."/>
            <person name="Matiasovicova J."/>
            <person name="Kubasova T."/>
            <person name="Cejkova D."/>
            <person name="Rychlik I."/>
        </authorList>
    </citation>
    <scope>NUCLEOTIDE SEQUENCE [LARGE SCALE GENOMIC DNA]</scope>
    <source>
        <strain evidence="12 13">An801</strain>
    </source>
</reference>
<organism evidence="12 13">
    <name type="scientific">Bacteroides mediterraneensis</name>
    <dbReference type="NCBI Taxonomy" id="1841856"/>
    <lineage>
        <taxon>Bacteria</taxon>
        <taxon>Pseudomonadati</taxon>
        <taxon>Bacteroidota</taxon>
        <taxon>Bacteroidia</taxon>
        <taxon>Bacteroidales</taxon>
        <taxon>Bacteroidaceae</taxon>
        <taxon>Bacteroides</taxon>
    </lineage>
</organism>
<keyword evidence="6" id="KW-0812">Transmembrane</keyword>
<evidence type="ECO:0000313" key="12">
    <source>
        <dbReference type="EMBL" id="MBM6757712.1"/>
    </source>
</evidence>
<keyword evidence="4" id="KW-1003">Cell membrane</keyword>
<evidence type="ECO:0000256" key="2">
    <source>
        <dbReference type="ARBA" id="ARBA00006555"/>
    </source>
</evidence>
<evidence type="ECO:0000256" key="5">
    <source>
        <dbReference type="ARBA" id="ARBA00022519"/>
    </source>
</evidence>
<feature type="domain" description="TonB C-terminal" evidence="11">
    <location>
        <begin position="238"/>
        <end position="308"/>
    </location>
</feature>
<keyword evidence="5" id="KW-0997">Cell inner membrane</keyword>
<dbReference type="SUPFAM" id="SSF74653">
    <property type="entry name" value="TolA/TonB C-terminal domain"/>
    <property type="match status" value="1"/>
</dbReference>
<sequence>MKQLIYYILAGLAFLQITVLNMQAATLQEQKQRFRITVLNTAGDPQQGIILRVIGNSNEYTSDEQGLIDFEQMIDKNYTRTANFYLPSDRNKPLKSLRLDQAAQDTIIRIDRPEDLVKFKQSGKTFTAKGILKEGGRPIPHAEISVQGTGRHTFSNKNGEFTIEADYSHLIMIRAESMENKYLDSEAFLQQPNQPLEIRMVKKGADRIYHVVETMPEYRGGMKEFFNYIKRKARTTELAEKTQKEGAVMIQFVVEKDGSITSPSIVRGLDARLDTAALDAIMVMPDWIPAKDHGIPVRCKYSVPVPFKRPQPVKSASTPKVPQKPVVPQDSLKQFHPIPVDSLQRDTTLQTVPPALTDSLTTDSLQKDTTLVAPTDSLTLKQAVPSSTTSEAVEAKPKKRNFLVRFFRWLFGIKDKETPAEEPEEPQEELSPSEPEPAPPITEEKTDVKQK</sequence>
<dbReference type="Proteomes" id="UP000703295">
    <property type="component" value="Unassembled WGS sequence"/>
</dbReference>
<dbReference type="SUPFAM" id="SSF49464">
    <property type="entry name" value="Carboxypeptidase regulatory domain-like"/>
    <property type="match status" value="1"/>
</dbReference>
<gene>
    <name evidence="12" type="ORF">H6A31_03250</name>
</gene>
<dbReference type="RefSeq" id="WP_204474705.1">
    <property type="nucleotide sequence ID" value="NZ_JACJJW010000005.1"/>
</dbReference>
<dbReference type="InterPro" id="IPR051045">
    <property type="entry name" value="TonB-dependent_transducer"/>
</dbReference>
<evidence type="ECO:0000256" key="1">
    <source>
        <dbReference type="ARBA" id="ARBA00004383"/>
    </source>
</evidence>
<keyword evidence="7" id="KW-0653">Protein transport</keyword>
<name>A0ABS2ESW4_9BACE</name>
<dbReference type="InterPro" id="IPR037682">
    <property type="entry name" value="TonB_C"/>
</dbReference>
<evidence type="ECO:0000256" key="3">
    <source>
        <dbReference type="ARBA" id="ARBA00022448"/>
    </source>
</evidence>
<comment type="similarity">
    <text evidence="2">Belongs to the TonB family.</text>
</comment>
<proteinExistence type="inferred from homology"/>
<keyword evidence="13" id="KW-1185">Reference proteome</keyword>
<evidence type="ECO:0000256" key="8">
    <source>
        <dbReference type="ARBA" id="ARBA00022989"/>
    </source>
</evidence>
<dbReference type="PANTHER" id="PTHR33446:SF2">
    <property type="entry name" value="PROTEIN TONB"/>
    <property type="match status" value="1"/>
</dbReference>
<keyword evidence="8" id="KW-1133">Transmembrane helix</keyword>
<dbReference type="NCBIfam" id="TIGR01352">
    <property type="entry name" value="tonB_Cterm"/>
    <property type="match status" value="1"/>
</dbReference>
<dbReference type="InterPro" id="IPR006260">
    <property type="entry name" value="TonB/TolA_C"/>
</dbReference>
<keyword evidence="3" id="KW-0813">Transport</keyword>
<evidence type="ECO:0000256" key="6">
    <source>
        <dbReference type="ARBA" id="ARBA00022692"/>
    </source>
</evidence>
<accession>A0ABS2ESW4</accession>
<comment type="subcellular location">
    <subcellularLocation>
        <location evidence="1">Cell inner membrane</location>
        <topology evidence="1">Single-pass membrane protein</topology>
        <orientation evidence="1">Periplasmic side</orientation>
    </subcellularLocation>
</comment>
<evidence type="ECO:0000256" key="4">
    <source>
        <dbReference type="ARBA" id="ARBA00022475"/>
    </source>
</evidence>
<evidence type="ECO:0000313" key="13">
    <source>
        <dbReference type="Proteomes" id="UP000703295"/>
    </source>
</evidence>
<evidence type="ECO:0000256" key="7">
    <source>
        <dbReference type="ARBA" id="ARBA00022927"/>
    </source>
</evidence>
<keyword evidence="9" id="KW-0472">Membrane</keyword>
<feature type="compositionally biased region" description="Basic and acidic residues" evidence="10">
    <location>
        <begin position="442"/>
        <end position="451"/>
    </location>
</feature>
<evidence type="ECO:0000259" key="11">
    <source>
        <dbReference type="Pfam" id="PF03544"/>
    </source>
</evidence>
<dbReference type="EMBL" id="JACJJW010000005">
    <property type="protein sequence ID" value="MBM6757712.1"/>
    <property type="molecule type" value="Genomic_DNA"/>
</dbReference>
<comment type="caution">
    <text evidence="12">The sequence shown here is derived from an EMBL/GenBank/DDBJ whole genome shotgun (WGS) entry which is preliminary data.</text>
</comment>
<dbReference type="Gene3D" id="3.30.1150.10">
    <property type="match status" value="1"/>
</dbReference>